<dbReference type="PANTHER" id="PTHR42718">
    <property type="entry name" value="MAJOR FACILITATOR SUPERFAMILY MULTIDRUG TRANSPORTER MFSC"/>
    <property type="match status" value="1"/>
</dbReference>
<evidence type="ECO:0000313" key="10">
    <source>
        <dbReference type="EMBL" id="GLL06259.1"/>
    </source>
</evidence>
<feature type="transmembrane region" description="Helical" evidence="8">
    <location>
        <begin position="271"/>
        <end position="294"/>
    </location>
</feature>
<dbReference type="CDD" id="cd17321">
    <property type="entry name" value="MFS_MMR_MDR_like"/>
    <property type="match status" value="1"/>
</dbReference>
<dbReference type="Proteomes" id="UP001143480">
    <property type="component" value="Unassembled WGS sequence"/>
</dbReference>
<evidence type="ECO:0000313" key="11">
    <source>
        <dbReference type="Proteomes" id="UP001143480"/>
    </source>
</evidence>
<feature type="transmembrane region" description="Helical" evidence="8">
    <location>
        <begin position="57"/>
        <end position="75"/>
    </location>
</feature>
<dbReference type="EMBL" id="BSFP01000070">
    <property type="protein sequence ID" value="GLL06259.1"/>
    <property type="molecule type" value="Genomic_DNA"/>
</dbReference>
<feature type="domain" description="Major facilitator superfamily (MFS) profile" evidence="9">
    <location>
        <begin position="17"/>
        <end position="462"/>
    </location>
</feature>
<feature type="transmembrane region" description="Helical" evidence="8">
    <location>
        <begin position="233"/>
        <end position="250"/>
    </location>
</feature>
<dbReference type="Gene3D" id="1.20.1250.20">
    <property type="entry name" value="MFS general substrate transporter like domains"/>
    <property type="match status" value="1"/>
</dbReference>
<dbReference type="GO" id="GO:0022857">
    <property type="term" value="F:transmembrane transporter activity"/>
    <property type="evidence" value="ECO:0007669"/>
    <property type="project" value="InterPro"/>
</dbReference>
<dbReference type="PRINTS" id="PR01036">
    <property type="entry name" value="TCRTETB"/>
</dbReference>
<protein>
    <submittedName>
        <fullName evidence="10">MFS transporter</fullName>
    </submittedName>
</protein>
<dbReference type="InterPro" id="IPR011701">
    <property type="entry name" value="MFS"/>
</dbReference>
<feature type="transmembrane region" description="Helical" evidence="8">
    <location>
        <begin position="141"/>
        <end position="165"/>
    </location>
</feature>
<keyword evidence="6 8" id="KW-0472">Membrane</keyword>
<dbReference type="PROSITE" id="PS50850">
    <property type="entry name" value="MFS"/>
    <property type="match status" value="1"/>
</dbReference>
<gene>
    <name evidence="10" type="ORF">GCM10017581_080080</name>
</gene>
<keyword evidence="11" id="KW-1185">Reference proteome</keyword>
<feature type="transmembrane region" description="Helical" evidence="8">
    <location>
        <begin position="16"/>
        <end position="45"/>
    </location>
</feature>
<evidence type="ECO:0000256" key="8">
    <source>
        <dbReference type="SAM" id="Phobius"/>
    </source>
</evidence>
<feature type="transmembrane region" description="Helical" evidence="8">
    <location>
        <begin position="201"/>
        <end position="221"/>
    </location>
</feature>
<keyword evidence="3" id="KW-1003">Cell membrane</keyword>
<accession>A0A9W6KT82</accession>
<dbReference type="SUPFAM" id="SSF103473">
    <property type="entry name" value="MFS general substrate transporter"/>
    <property type="match status" value="1"/>
</dbReference>
<proteinExistence type="predicted"/>
<name>A0A9W6KT82_9ACTN</name>
<sequence>MPKNSTSTPLTTAQRWAVAVTALAGMMVSLDALVVTTALGAIRVALHASIEELEWTVTAYVLTFAVLLLTAAALGERFGRRRMFVIGLALFAVASAGCALAPDVGTLIAARAVQGAGAALVMPLALALLGTAVPADRRSRALGVFSSVAGLAVPLGPLLGGAVVTGVSWPWIFWLNVPVVAVLIPLALTRLQESSGPPARLDPGAVALATAAALGIVWALVRGNTAGWGSAEILSTLTAGVLLAVGFVWWQRRATEPMLPMHLFGSRAFSAGNIAIFFEWGSALGALFFMAQFLQTGLGFSPARAGLGLMPWGAMTFIVPQLTGLLIGRLGERPFIVGGLGLHAAAMTWIALIAEPGLAYWQLVAPLVVSGIGVATALPATQSAALSSVAPAYVGKASGVYSTMRQLGGVFGVAAVVAAFAAGGSYRSPQSFSSGFAVAIGACAALSLVGALSGLATPGRRPLPPAPAGRAQEGEGRPGDGALAGERVAHRVGGDATVADPVAGP</sequence>
<evidence type="ECO:0000256" key="5">
    <source>
        <dbReference type="ARBA" id="ARBA00022989"/>
    </source>
</evidence>
<feature type="transmembrane region" description="Helical" evidence="8">
    <location>
        <begin position="171"/>
        <end position="189"/>
    </location>
</feature>
<evidence type="ECO:0000256" key="3">
    <source>
        <dbReference type="ARBA" id="ARBA00022475"/>
    </source>
</evidence>
<evidence type="ECO:0000256" key="2">
    <source>
        <dbReference type="ARBA" id="ARBA00022448"/>
    </source>
</evidence>
<feature type="transmembrane region" description="Helical" evidence="8">
    <location>
        <begin position="108"/>
        <end position="129"/>
    </location>
</feature>
<feature type="region of interest" description="Disordered" evidence="7">
    <location>
        <begin position="459"/>
        <end position="505"/>
    </location>
</feature>
<dbReference type="InterPro" id="IPR036259">
    <property type="entry name" value="MFS_trans_sf"/>
</dbReference>
<keyword evidence="5 8" id="KW-1133">Transmembrane helix</keyword>
<dbReference type="InterPro" id="IPR020846">
    <property type="entry name" value="MFS_dom"/>
</dbReference>
<evidence type="ECO:0000256" key="7">
    <source>
        <dbReference type="SAM" id="MobiDB-lite"/>
    </source>
</evidence>
<feature type="transmembrane region" description="Helical" evidence="8">
    <location>
        <begin position="407"/>
        <end position="426"/>
    </location>
</feature>
<organism evidence="10 11">
    <name type="scientific">Dactylosporangium matsuzakiense</name>
    <dbReference type="NCBI Taxonomy" id="53360"/>
    <lineage>
        <taxon>Bacteria</taxon>
        <taxon>Bacillati</taxon>
        <taxon>Actinomycetota</taxon>
        <taxon>Actinomycetes</taxon>
        <taxon>Micromonosporales</taxon>
        <taxon>Micromonosporaceae</taxon>
        <taxon>Dactylosporangium</taxon>
    </lineage>
</organism>
<reference evidence="10" key="1">
    <citation type="journal article" date="2014" name="Int. J. Syst. Evol. Microbiol.">
        <title>Complete genome sequence of Corynebacterium casei LMG S-19264T (=DSM 44701T), isolated from a smear-ripened cheese.</title>
        <authorList>
            <consortium name="US DOE Joint Genome Institute (JGI-PGF)"/>
            <person name="Walter F."/>
            <person name="Albersmeier A."/>
            <person name="Kalinowski J."/>
            <person name="Ruckert C."/>
        </authorList>
    </citation>
    <scope>NUCLEOTIDE SEQUENCE</scope>
    <source>
        <strain evidence="10">VKM Ac-1321</strain>
    </source>
</reference>
<feature type="transmembrane region" description="Helical" evidence="8">
    <location>
        <begin position="360"/>
        <end position="386"/>
    </location>
</feature>
<comment type="subcellular location">
    <subcellularLocation>
        <location evidence="1">Cell membrane</location>
        <topology evidence="1">Multi-pass membrane protein</topology>
    </subcellularLocation>
</comment>
<dbReference type="PANTHER" id="PTHR42718:SF46">
    <property type="entry name" value="BLR6921 PROTEIN"/>
    <property type="match status" value="1"/>
</dbReference>
<dbReference type="Pfam" id="PF07690">
    <property type="entry name" value="MFS_1"/>
    <property type="match status" value="1"/>
</dbReference>
<feature type="transmembrane region" description="Helical" evidence="8">
    <location>
        <begin position="432"/>
        <end position="455"/>
    </location>
</feature>
<dbReference type="GO" id="GO:0005886">
    <property type="term" value="C:plasma membrane"/>
    <property type="evidence" value="ECO:0007669"/>
    <property type="project" value="UniProtKB-SubCell"/>
</dbReference>
<reference evidence="10" key="2">
    <citation type="submission" date="2023-01" db="EMBL/GenBank/DDBJ databases">
        <authorList>
            <person name="Sun Q."/>
            <person name="Evtushenko L."/>
        </authorList>
    </citation>
    <scope>NUCLEOTIDE SEQUENCE</scope>
    <source>
        <strain evidence="10">VKM Ac-1321</strain>
    </source>
</reference>
<evidence type="ECO:0000256" key="1">
    <source>
        <dbReference type="ARBA" id="ARBA00004651"/>
    </source>
</evidence>
<dbReference type="Gene3D" id="1.20.1720.10">
    <property type="entry name" value="Multidrug resistance protein D"/>
    <property type="match status" value="1"/>
</dbReference>
<comment type="caution">
    <text evidence="10">The sequence shown here is derived from an EMBL/GenBank/DDBJ whole genome shotgun (WGS) entry which is preliminary data.</text>
</comment>
<evidence type="ECO:0000256" key="4">
    <source>
        <dbReference type="ARBA" id="ARBA00022692"/>
    </source>
</evidence>
<keyword evidence="4 8" id="KW-0812">Transmembrane</keyword>
<feature type="transmembrane region" description="Helical" evidence="8">
    <location>
        <begin position="82"/>
        <end position="102"/>
    </location>
</feature>
<feature type="transmembrane region" description="Helical" evidence="8">
    <location>
        <begin position="309"/>
        <end position="328"/>
    </location>
</feature>
<dbReference type="AlphaFoldDB" id="A0A9W6KT82"/>
<feature type="transmembrane region" description="Helical" evidence="8">
    <location>
        <begin position="335"/>
        <end position="354"/>
    </location>
</feature>
<evidence type="ECO:0000256" key="6">
    <source>
        <dbReference type="ARBA" id="ARBA00023136"/>
    </source>
</evidence>
<evidence type="ECO:0000259" key="9">
    <source>
        <dbReference type="PROSITE" id="PS50850"/>
    </source>
</evidence>
<keyword evidence="2" id="KW-0813">Transport</keyword>
<dbReference type="RefSeq" id="WP_261965167.1">
    <property type="nucleotide sequence ID" value="NZ_BAAAXA010000001.1"/>
</dbReference>